<evidence type="ECO:0000259" key="6">
    <source>
        <dbReference type="PROSITE" id="PS50158"/>
    </source>
</evidence>
<evidence type="ECO:0000313" key="7">
    <source>
        <dbReference type="EMBL" id="CAE0495168.1"/>
    </source>
</evidence>
<keyword evidence="2 4" id="KW-0863">Zinc-finger</keyword>
<keyword evidence="1" id="KW-0479">Metal-binding</keyword>
<dbReference type="InterPro" id="IPR001878">
    <property type="entry name" value="Znf_CCHC"/>
</dbReference>
<name>A0A7S3VN04_DUNTE</name>
<feature type="region of interest" description="Disordered" evidence="5">
    <location>
        <begin position="129"/>
        <end position="243"/>
    </location>
</feature>
<dbReference type="GO" id="GO:0008270">
    <property type="term" value="F:zinc ion binding"/>
    <property type="evidence" value="ECO:0007669"/>
    <property type="project" value="UniProtKB-KW"/>
</dbReference>
<evidence type="ECO:0000256" key="3">
    <source>
        <dbReference type="ARBA" id="ARBA00022833"/>
    </source>
</evidence>
<dbReference type="PROSITE" id="PS50158">
    <property type="entry name" value="ZF_CCHC"/>
    <property type="match status" value="1"/>
</dbReference>
<reference evidence="7" key="1">
    <citation type="submission" date="2021-01" db="EMBL/GenBank/DDBJ databases">
        <authorList>
            <person name="Corre E."/>
            <person name="Pelletier E."/>
            <person name="Niang G."/>
            <person name="Scheremetjew M."/>
            <person name="Finn R."/>
            <person name="Kale V."/>
            <person name="Holt S."/>
            <person name="Cochrane G."/>
            <person name="Meng A."/>
            <person name="Brown T."/>
            <person name="Cohen L."/>
        </authorList>
    </citation>
    <scope>NUCLEOTIDE SEQUENCE</scope>
    <source>
        <strain evidence="7">CCMP1320</strain>
    </source>
</reference>
<dbReference type="GO" id="GO:0003676">
    <property type="term" value="F:nucleic acid binding"/>
    <property type="evidence" value="ECO:0007669"/>
    <property type="project" value="InterPro"/>
</dbReference>
<dbReference type="AlphaFoldDB" id="A0A7S3VN04"/>
<evidence type="ECO:0000256" key="1">
    <source>
        <dbReference type="ARBA" id="ARBA00022723"/>
    </source>
</evidence>
<dbReference type="EMBL" id="HBIP01017396">
    <property type="protein sequence ID" value="CAE0495168.1"/>
    <property type="molecule type" value="Transcribed_RNA"/>
</dbReference>
<keyword evidence="3" id="KW-0862">Zinc</keyword>
<evidence type="ECO:0000256" key="5">
    <source>
        <dbReference type="SAM" id="MobiDB-lite"/>
    </source>
</evidence>
<gene>
    <name evidence="7" type="ORF">DTER00134_LOCUS10241</name>
</gene>
<evidence type="ECO:0000256" key="2">
    <source>
        <dbReference type="ARBA" id="ARBA00022771"/>
    </source>
</evidence>
<evidence type="ECO:0000256" key="4">
    <source>
        <dbReference type="PROSITE-ProRule" id="PRU00047"/>
    </source>
</evidence>
<dbReference type="PANTHER" id="PTHR31437">
    <property type="entry name" value="SREK1IP1 FAMILY MEMBER"/>
    <property type="match status" value="1"/>
</dbReference>
<feature type="compositionally biased region" description="Basic residues" evidence="5">
    <location>
        <begin position="190"/>
        <end position="200"/>
    </location>
</feature>
<accession>A0A7S3VN04</accession>
<feature type="domain" description="CCHC-type" evidence="6">
    <location>
        <begin position="106"/>
        <end position="121"/>
    </location>
</feature>
<protein>
    <recommendedName>
        <fullName evidence="6">CCHC-type domain-containing protein</fullName>
    </recommendedName>
</protein>
<sequence length="243" mass="26471">MSTARGAKLKAEYNRVRTSTSLKANDMWSKTIGQEANPQAGSNAAVEASIYAPTHGGSKRAERQENAQKLIEKAGYNAQVTDYQGLLDLAKTQGSFGTGEKVRGACKRCGGLGHMTRQCTNFVTGHTAAAGPSTVAPGDPVSDRGLLPAPGELSELDDLSSSSSSSDSEAEASRREKKSHKRSRGDDKKRKDKKKEKKRKREGDDDGKKKHKKHKHSKDKKHSKKHKKEKHRKRSSSSSSDSD</sequence>
<dbReference type="PANTHER" id="PTHR31437:SF1">
    <property type="entry name" value="PROTEIN SREK1IP1"/>
    <property type="match status" value="1"/>
</dbReference>
<organism evidence="7">
    <name type="scientific">Dunaliella tertiolecta</name>
    <name type="common">Green alga</name>
    <dbReference type="NCBI Taxonomy" id="3047"/>
    <lineage>
        <taxon>Eukaryota</taxon>
        <taxon>Viridiplantae</taxon>
        <taxon>Chlorophyta</taxon>
        <taxon>core chlorophytes</taxon>
        <taxon>Chlorophyceae</taxon>
        <taxon>CS clade</taxon>
        <taxon>Chlamydomonadales</taxon>
        <taxon>Dunaliellaceae</taxon>
        <taxon>Dunaliella</taxon>
    </lineage>
</organism>
<feature type="compositionally biased region" description="Basic residues" evidence="5">
    <location>
        <begin position="209"/>
        <end position="235"/>
    </location>
</feature>
<proteinExistence type="predicted"/>